<evidence type="ECO:0000313" key="7">
    <source>
        <dbReference type="EMBL" id="CAG9932013.1"/>
    </source>
</evidence>
<dbReference type="InterPro" id="IPR028994">
    <property type="entry name" value="Integrin_alpha_N"/>
</dbReference>
<dbReference type="InterPro" id="IPR022385">
    <property type="entry name" value="Rhs_assc_core"/>
</dbReference>
<reference evidence="7 8" key="1">
    <citation type="submission" date="2021-10" db="EMBL/GenBank/DDBJ databases">
        <authorList>
            <person name="Koch H."/>
        </authorList>
    </citation>
    <scope>NUCLEOTIDE SEQUENCE [LARGE SCALE GENOMIC DNA]</scope>
    <source>
        <strain evidence="7">6680</strain>
    </source>
</reference>
<keyword evidence="8" id="KW-1185">Reference proteome</keyword>
<evidence type="ECO:0000259" key="5">
    <source>
        <dbReference type="Pfam" id="PF12255"/>
    </source>
</evidence>
<accession>A0ABM8YX67</accession>
<gene>
    <name evidence="7" type="ORF">NTG6680_0760</name>
</gene>
<feature type="domain" description="Insecticide toxin TcdB middle/C-terminal" evidence="5">
    <location>
        <begin position="938"/>
        <end position="1002"/>
    </location>
</feature>
<keyword evidence="3" id="KW-0843">Virulence</keyword>
<evidence type="ECO:0000259" key="6">
    <source>
        <dbReference type="Pfam" id="PF12256"/>
    </source>
</evidence>
<evidence type="ECO:0000256" key="1">
    <source>
        <dbReference type="ARBA" id="ARBA00004613"/>
    </source>
</evidence>
<comment type="subcellular location">
    <subcellularLocation>
        <location evidence="1">Secreted</location>
    </subcellularLocation>
</comment>
<proteinExistence type="predicted"/>
<evidence type="ECO:0000256" key="4">
    <source>
        <dbReference type="SAM" id="MobiDB-lite"/>
    </source>
</evidence>
<dbReference type="EMBL" id="OU912926">
    <property type="protein sequence ID" value="CAG9932013.1"/>
    <property type="molecule type" value="Genomic_DNA"/>
</dbReference>
<dbReference type="Gene3D" id="2.180.10.10">
    <property type="entry name" value="RHS repeat-associated core"/>
    <property type="match status" value="1"/>
</dbReference>
<dbReference type="RefSeq" id="WP_239796025.1">
    <property type="nucleotide sequence ID" value="NZ_OU912926.1"/>
</dbReference>
<evidence type="ECO:0000256" key="3">
    <source>
        <dbReference type="ARBA" id="ARBA00023026"/>
    </source>
</evidence>
<dbReference type="InterPro" id="IPR050708">
    <property type="entry name" value="T6SS_VgrG/RHS"/>
</dbReference>
<feature type="domain" description="Insecticide toxin TcdB middle/C-terminal" evidence="5">
    <location>
        <begin position="1026"/>
        <end position="1088"/>
    </location>
</feature>
<feature type="compositionally biased region" description="Low complexity" evidence="4">
    <location>
        <begin position="1"/>
        <end position="13"/>
    </location>
</feature>
<dbReference type="Pfam" id="PF12256">
    <property type="entry name" value="TcdB_toxin_midN"/>
    <property type="match status" value="1"/>
</dbReference>
<dbReference type="NCBIfam" id="TIGR03696">
    <property type="entry name" value="Rhs_assc_core"/>
    <property type="match status" value="1"/>
</dbReference>
<dbReference type="InterPro" id="IPR022044">
    <property type="entry name" value="TcdB_toxin_mid/C"/>
</dbReference>
<keyword evidence="2" id="KW-0964">Secreted</keyword>
<feature type="region of interest" description="Disordered" evidence="4">
    <location>
        <begin position="1"/>
        <end position="57"/>
    </location>
</feature>
<dbReference type="Pfam" id="PF03534">
    <property type="entry name" value="SpvB"/>
    <property type="match status" value="1"/>
</dbReference>
<dbReference type="PANTHER" id="PTHR32305:SF15">
    <property type="entry name" value="PROTEIN RHSA-RELATED"/>
    <property type="match status" value="1"/>
</dbReference>
<dbReference type="InterPro" id="IPR003284">
    <property type="entry name" value="Sal_SpvB"/>
</dbReference>
<sequence>MMQEQKPSSGDKQSQSDDKFAVNAPQVSLPKGGGAIRGMGEKFTANPVTGTGSLSVPIATSPGRAGFGPQLGLSYDSGAGNGPFGIGWSLSLPAITRKTDKGLPQYRDAEESDVFILSGAEDLVPVYKRNPDGSWTHDPQGNLIYDEDSRNGYLVKRYRPRIEGLFARIERWTRIADGDTHWRSISKDNILTVYGSTSESRIADPANPDHVFSWLICQSYDDKGNAIVYAYVAENDDNVDLSHVNERNRVRSANRYLKTIRYGNRQPLLVDPTQPSFRQTHVPAPDFNNAGWMFEVVFDYGEGHYQEMPADADGRTFATATLKPPIGGTWSTRLDPFSTYRSCFEVRSYRLCRRVLMFHHFPDELGIDDYLVRSTEFAYQEKPNGSFITQALQSGFKRIVKPTPRYLKRSLPPLEFEYSVSPLDDLTYDQLPLQEVDELSLQNLPSGIDSSSYRWVDLDGEGISGVFSEQADAWFYKPNLGEGQFGPVECVSPRPSLAALSRGRQQLLDLAGDGNLDLVDFEAPTPGFFSRTEDAGWDRFRTFLSLPNIDWQDPNLRFVDLTGDGHADILVTDDQVFATWHESYAEDGFGSALHVPLAVDEEDGPRMVFADGTQSIYLADMSGDGLSDLVRIQVSEVCYWPNLGYGRFGAKVTLDNAPWFDDPTSFDQRRVHLTDTDGSGPTDIVYLGRDGVRIYLNQHGNSLSQARLLNRVPRTDNLTAVSVVDFLGRGTACLLWSSSLSGDTRRSLRYLDLMGGIKPHLLTTVRNNLGAETHIEYASSTHFYLEDKAAGTPWITRLPFPVHVVTRTETRDLISGNRFVTRSAYHHGYFDGIEREFRGFGRVDQWDTEEFGVLSQVATPATNLNAAFHVPPTLTKTWFHTGAYFAGARISRYLEDEYYREGDPGQPGSELSLTQREAMLLDDTVLPSGLAIGETREAIRSLKGAILRQEIYALDDKDASDRPYSVSERNYTIQAMQPRGANRHSIIFTHARETIDFHYERKLFPVLNGQIVDAVTAASNSGTQWLADPRVTHSMTLDVDDYGNVRQSVAIAYGRRFDDTDPVQTDADRKKQKQLFVTLTEVSFTNAVLAVDAYRTPLPAEAQTYELIKLRPASQQPDITNLFRFDELLALVAQAGDGAHDLPYEDIKATRAMGAGVYRRPIEDLRTRYRSNNLSQLLPLRTLQALALPGESYKLALTPGLLSTVYQRPHASLATENLLPNPGTVLLADTSLASDRGGYVDLDGDGRWWIPSGRMFFHPTETATAADELVEATGHFFLPRRFRNPFTHSSFVDYENDLFPAKTRDALGNTIEALHDYRVLQAKQLTDPNGNRSFAAFDAFGLAVATAVRGKSSETLGDSLDDFDDFDADPALAQLQNFVARPADLKAALLKSATSRFVYDLDRYRRCGEPPFAATLVRETHVSDAVSPKDLQIQVSFAYSDGFGRELQSKIQAEPDDAPIRAKNVLLTSGDVSPGALTLNNGVPVLGAANPRWVGKGRTVYNNKGKPVKQYESFFSSTQLYEAEPEMTDTGVTPILFYDPVERVVATLHPNHTYEKVVFDPWRQETWDVNDTVTLSDPKADPDVGEFFQLLPAADYLPTWYDQRRNGQKGPDEKAAADKAAAHAATPTVAWFDTLGRPMLTVADNGKDASGAVQKYATRVTLDIEGNQREVKDANNRIVMRYDYDMLGNRIHQSSMEAGRRWMLNDVTGKPIRSWDSRDHRLRTEYDELRRPLRSFVIGADVLNPAREIRFEDTVYGEAAGSGLTAAQILQANLRGKPYKHYDTAGVVISEAHDFKGNLLRGIRQLVQDYKTTPDWSQNPQPVLETEIFASSTRYDALNRPIQMTAPHSNQANSKINVIRPGYNEANLLERMDAWLGQAAEPNVLLDPASANLHAVANIDYDAKGQRTRIEYGNGALTKYAYDDQTFRLIHLKTSRAAAPPGSAIFQDLFYTYDPAGNITHIRDDAQQKIIFNGQVVPPQCDYAYDAIYRLINATGREHIGQLAQPQTSWNDEFRVNLPQPGDGKAMRNYTEQYLYDAVGNFEKLIHQAATGNWTRAYAYNEASLIEAAKKSNRLSSTTVGPTAEPYSYDAHGNMTGMPHLTLMQWDFRDQLSATSRQVVNATPPPDKVPETTFYVYDSSGQRLRKIIERQNGSRKAERIYLGGFEIYREFDGNGTGITLERETLHVMDDKQRIALVETLTQGNDGSPPQLIRYQFGNHLGSASLELDDKGSVISYEEYTPYGSTSYQAVDQSIKAAAKRYRYTGKERDEETGFTYHGARYYAAWLGRWISTDPLGIADGANVYMYVSDNPVRLVDPSGHSGLKFVSGGATADSSEADLMSATYEMANRTKTELHDYFGIATDMAHTTGQLDDPGGCNPGTAGAKEIRLTLSDPQAQAKAKDALKTRLTESVKRSNSTLPAADISKLVDEKLKKTEAVRNYLLEALKGDVTVTAQTQLNGKTLMGFFTKNVAIGGAGVTKSPDIVANPYTFSVKDSGHLTDAMQSSSSRAKAALGPTTQLLHELVHKQQKFISGKPFGDVDRLSLGKDAFNEEVEVTKDVDKALEGIDSLVAPRHWYGTGTALLHGREIKVNQGTPGSTYVLDPNGENYDLSYKDLTGKEWMRWPTDSQLKTGRK</sequence>
<feature type="domain" description="Insecticide toxin TcdB middle/N-terminal" evidence="6">
    <location>
        <begin position="715"/>
        <end position="852"/>
    </location>
</feature>
<dbReference type="Pfam" id="PF12255">
    <property type="entry name" value="TcdB_toxin_midC"/>
    <property type="match status" value="2"/>
</dbReference>
<dbReference type="InterPro" id="IPR022045">
    <property type="entry name" value="TcdB_toxin_mid/N"/>
</dbReference>
<organism evidence="7 8">
    <name type="scientific">Candidatus Nitrotoga arctica</name>
    <dbReference type="NCBI Taxonomy" id="453162"/>
    <lineage>
        <taxon>Bacteria</taxon>
        <taxon>Pseudomonadati</taxon>
        <taxon>Pseudomonadota</taxon>
        <taxon>Betaproteobacteria</taxon>
        <taxon>Nitrosomonadales</taxon>
        <taxon>Gallionellaceae</taxon>
        <taxon>Candidatus Nitrotoga</taxon>
    </lineage>
</organism>
<name>A0ABM8YX67_9PROT</name>
<dbReference type="PANTHER" id="PTHR32305">
    <property type="match status" value="1"/>
</dbReference>
<dbReference type="Proteomes" id="UP000839052">
    <property type="component" value="Chromosome"/>
</dbReference>
<dbReference type="SUPFAM" id="SSF69318">
    <property type="entry name" value="Integrin alpha N-terminal domain"/>
    <property type="match status" value="1"/>
</dbReference>
<evidence type="ECO:0000256" key="2">
    <source>
        <dbReference type="ARBA" id="ARBA00022525"/>
    </source>
</evidence>
<protein>
    <submittedName>
        <fullName evidence="7">Insecticidal toxin complex protein</fullName>
    </submittedName>
</protein>
<evidence type="ECO:0000313" key="8">
    <source>
        <dbReference type="Proteomes" id="UP000839052"/>
    </source>
</evidence>